<proteinExistence type="predicted"/>
<dbReference type="AlphaFoldDB" id="A0A2Z6ZSH0"/>
<feature type="region of interest" description="Disordered" evidence="1">
    <location>
        <begin position="1"/>
        <end position="55"/>
    </location>
</feature>
<feature type="compositionally biased region" description="Low complexity" evidence="1">
    <location>
        <begin position="106"/>
        <end position="116"/>
    </location>
</feature>
<feature type="region of interest" description="Disordered" evidence="1">
    <location>
        <begin position="87"/>
        <end position="166"/>
    </location>
</feature>
<dbReference type="EMBL" id="KV155642">
    <property type="protein sequence ID" value="KZT76092.1"/>
    <property type="molecule type" value="Genomic_DNA"/>
</dbReference>
<evidence type="ECO:0000256" key="1">
    <source>
        <dbReference type="SAM" id="MobiDB-lite"/>
    </source>
</evidence>
<sequence length="166" mass="17809">MRPAVTTSPEIRRSGGRPAALPSWNYARRKGARERTAAHPIARNQRPSMVHHHRPASFSVAARLQPSSHNESGQGAAAAGQFGAIVRRKRAASAQPCTRRRPASAPPCASSCARTSNKAPPITPPQASKHRPIKRNVERPARKSRARVRARSRGSVACGGGVAEVR</sequence>
<gene>
    <name evidence="2" type="ORF">F511_46883</name>
</gene>
<keyword evidence="3" id="KW-1185">Reference proteome</keyword>
<feature type="compositionally biased region" description="Low complexity" evidence="1">
    <location>
        <begin position="73"/>
        <end position="82"/>
    </location>
</feature>
<evidence type="ECO:0000313" key="3">
    <source>
        <dbReference type="Proteomes" id="UP000250235"/>
    </source>
</evidence>
<dbReference type="Proteomes" id="UP000250235">
    <property type="component" value="Unassembled WGS sequence"/>
</dbReference>
<feature type="region of interest" description="Disordered" evidence="1">
    <location>
        <begin position="63"/>
        <end position="82"/>
    </location>
</feature>
<name>A0A2Z6ZSH0_9LAMI</name>
<feature type="compositionally biased region" description="Basic residues" evidence="1">
    <location>
        <begin position="142"/>
        <end position="152"/>
    </location>
</feature>
<reference evidence="2 3" key="1">
    <citation type="journal article" date="2015" name="Proc. Natl. Acad. Sci. U.S.A.">
        <title>The resurrection genome of Boea hygrometrica: A blueprint for survival of dehydration.</title>
        <authorList>
            <person name="Xiao L."/>
            <person name="Yang G."/>
            <person name="Zhang L."/>
            <person name="Yang X."/>
            <person name="Zhao S."/>
            <person name="Ji Z."/>
            <person name="Zhou Q."/>
            <person name="Hu M."/>
            <person name="Wang Y."/>
            <person name="Chen M."/>
            <person name="Xu Y."/>
            <person name="Jin H."/>
            <person name="Xiao X."/>
            <person name="Hu G."/>
            <person name="Bao F."/>
            <person name="Hu Y."/>
            <person name="Wan P."/>
            <person name="Li L."/>
            <person name="Deng X."/>
            <person name="Kuang T."/>
            <person name="Xiang C."/>
            <person name="Zhu J.K."/>
            <person name="Oliver M.J."/>
            <person name="He Y."/>
        </authorList>
    </citation>
    <scope>NUCLEOTIDE SEQUENCE [LARGE SCALE GENOMIC DNA]</scope>
    <source>
        <strain evidence="3">cv. XS01</strain>
    </source>
</reference>
<organism evidence="2 3">
    <name type="scientific">Dorcoceras hygrometricum</name>
    <dbReference type="NCBI Taxonomy" id="472368"/>
    <lineage>
        <taxon>Eukaryota</taxon>
        <taxon>Viridiplantae</taxon>
        <taxon>Streptophyta</taxon>
        <taxon>Embryophyta</taxon>
        <taxon>Tracheophyta</taxon>
        <taxon>Spermatophyta</taxon>
        <taxon>Magnoliopsida</taxon>
        <taxon>eudicotyledons</taxon>
        <taxon>Gunneridae</taxon>
        <taxon>Pentapetalae</taxon>
        <taxon>asterids</taxon>
        <taxon>lamiids</taxon>
        <taxon>Lamiales</taxon>
        <taxon>Gesneriaceae</taxon>
        <taxon>Didymocarpoideae</taxon>
        <taxon>Trichosporeae</taxon>
        <taxon>Loxocarpinae</taxon>
        <taxon>Dorcoceras</taxon>
    </lineage>
</organism>
<feature type="compositionally biased region" description="Gly residues" evidence="1">
    <location>
        <begin position="157"/>
        <end position="166"/>
    </location>
</feature>
<protein>
    <submittedName>
        <fullName evidence="2">Uncharacterized protein</fullName>
    </submittedName>
</protein>
<accession>A0A2Z6ZSH0</accession>
<evidence type="ECO:0000313" key="2">
    <source>
        <dbReference type="EMBL" id="KZT76092.1"/>
    </source>
</evidence>